<comment type="caution">
    <text evidence="1">The sequence shown here is derived from an EMBL/GenBank/DDBJ whole genome shotgun (WGS) entry which is preliminary data.</text>
</comment>
<keyword evidence="2" id="KW-1185">Reference proteome</keyword>
<reference evidence="1 2" key="1">
    <citation type="submission" date="2015-10" db="EMBL/GenBank/DDBJ databases">
        <title>Transcriptomic analysis of a linuron degrading triple-species bacterial consortium.</title>
        <authorList>
            <person name="Albers P."/>
        </authorList>
    </citation>
    <scope>NUCLEOTIDE SEQUENCE [LARGE SCALE GENOMIC DNA]</scope>
    <source>
        <strain evidence="1 2">WDL6</strain>
    </source>
</reference>
<dbReference type="EMBL" id="LMTR01000043">
    <property type="protein sequence ID" value="KWT69837.1"/>
    <property type="molecule type" value="Genomic_DNA"/>
</dbReference>
<dbReference type="Proteomes" id="UP000059074">
    <property type="component" value="Unassembled WGS sequence"/>
</dbReference>
<name>A0A120CWR9_HYPSL</name>
<organism evidence="1 2">
    <name type="scientific">Hyphomicrobium sulfonivorans</name>
    <dbReference type="NCBI Taxonomy" id="121290"/>
    <lineage>
        <taxon>Bacteria</taxon>
        <taxon>Pseudomonadati</taxon>
        <taxon>Pseudomonadota</taxon>
        <taxon>Alphaproteobacteria</taxon>
        <taxon>Hyphomicrobiales</taxon>
        <taxon>Hyphomicrobiaceae</taxon>
        <taxon>Hyphomicrobium</taxon>
    </lineage>
</organism>
<sequence length="66" mass="7363">MQHDPAALLEILLSFAATDLDAAHQIQASITQHHNARVTPCELHAQHRCNVRFATAVHVGRFTPKR</sequence>
<dbReference type="AlphaFoldDB" id="A0A120CWR9"/>
<evidence type="ECO:0000313" key="2">
    <source>
        <dbReference type="Proteomes" id="UP000059074"/>
    </source>
</evidence>
<dbReference type="PATRIC" id="fig|121290.4.peg.2218"/>
<accession>A0A120CWR9</accession>
<evidence type="ECO:0000313" key="1">
    <source>
        <dbReference type="EMBL" id="KWT69837.1"/>
    </source>
</evidence>
<gene>
    <name evidence="1" type="ORF">APY04_1337</name>
</gene>
<proteinExistence type="predicted"/>
<protein>
    <submittedName>
        <fullName evidence="1">Uncharacterized protein</fullName>
    </submittedName>
</protein>